<dbReference type="GO" id="GO:0008233">
    <property type="term" value="F:peptidase activity"/>
    <property type="evidence" value="ECO:0007669"/>
    <property type="project" value="UniProtKB-KW"/>
</dbReference>
<keyword evidence="1" id="KW-0645">Protease</keyword>
<comment type="caution">
    <text evidence="5">The sequence shown here is derived from an EMBL/GenBank/DDBJ whole genome shotgun (WGS) entry which is preliminary data.</text>
</comment>
<dbReference type="InterPro" id="IPR011650">
    <property type="entry name" value="Peptidase_M20_dimer"/>
</dbReference>
<keyword evidence="3" id="KW-0378">Hydrolase</keyword>
<proteinExistence type="predicted"/>
<dbReference type="Gene3D" id="3.40.630.10">
    <property type="entry name" value="Zn peptidases"/>
    <property type="match status" value="1"/>
</dbReference>
<keyword evidence="2" id="KW-0479">Metal-binding</keyword>
<dbReference type="NCBIfam" id="NF006579">
    <property type="entry name" value="PRK09104.1"/>
    <property type="match status" value="1"/>
</dbReference>
<sequence>MSAPNAALDKALAAARAGRQTAEADLFEELRIPSVSTLPEHSQDVRHNCEWLAERFRALGFNVGVTEVQPGGHPVLQADLMGPGEAPRLTIYGHYDVQPPDPVELWISPPFEPTVRDGLVYARGSADNKGNHMAALKAAEYALAAGGPPLDLRFLIEGEEEISGPSLPRYIRENASRLTTDHVLLWDGGFSPDGRPELVTGLRGLLYVELVARGPAIDLHSGAFGGVAPNPLNTLALVIAALKDREGRIDIPGFYDGVGEPAAEEMADWDRSEAFGERLRELMGARALEGEQAYSPVDRIWSRPTLDVNGFVGGFTGEGKKTVIPASGRAKVSMRLVPGQEPMRILEALRAYVSELTTPGVEIDVELLGAAAPVLAGADHVAARALSDAYAASFGQPAARLRTGGTIPVAVDFQEAVGAPMVISGLSQAGAAAHSPNECFSLDHYHRGTEALLRFFWALGDSG</sequence>
<organism evidence="5 6">
    <name type="scientific">Candidatus Nephthysia bennettiae</name>
    <dbReference type="NCBI Taxonomy" id="3127016"/>
    <lineage>
        <taxon>Bacteria</taxon>
        <taxon>Bacillati</taxon>
        <taxon>Candidatus Dormiibacterota</taxon>
        <taxon>Candidatus Dormibacteria</taxon>
        <taxon>Candidatus Dormibacterales</taxon>
        <taxon>Candidatus Dormibacteraceae</taxon>
        <taxon>Candidatus Nephthysia</taxon>
    </lineage>
</organism>
<dbReference type="GO" id="GO:0046872">
    <property type="term" value="F:metal ion binding"/>
    <property type="evidence" value="ECO:0007669"/>
    <property type="project" value="UniProtKB-KW"/>
</dbReference>
<evidence type="ECO:0000313" key="6">
    <source>
        <dbReference type="Proteomes" id="UP000612893"/>
    </source>
</evidence>
<dbReference type="AlphaFoldDB" id="A0A934N2L7"/>
<dbReference type="GO" id="GO:0006508">
    <property type="term" value="P:proteolysis"/>
    <property type="evidence" value="ECO:0007669"/>
    <property type="project" value="UniProtKB-KW"/>
</dbReference>
<name>A0A934N2L7_9BACT</name>
<dbReference type="InterPro" id="IPR002933">
    <property type="entry name" value="Peptidase_M20"/>
</dbReference>
<evidence type="ECO:0000259" key="4">
    <source>
        <dbReference type="Pfam" id="PF07687"/>
    </source>
</evidence>
<dbReference type="SUPFAM" id="SSF53187">
    <property type="entry name" value="Zn-dependent exopeptidases"/>
    <property type="match status" value="1"/>
</dbReference>
<dbReference type="InterPro" id="IPR051458">
    <property type="entry name" value="Cyt/Met_Dipeptidase"/>
</dbReference>
<evidence type="ECO:0000313" key="5">
    <source>
        <dbReference type="EMBL" id="MBJ7598250.1"/>
    </source>
</evidence>
<dbReference type="EMBL" id="JAEKNR010000101">
    <property type="protein sequence ID" value="MBJ7598250.1"/>
    <property type="molecule type" value="Genomic_DNA"/>
</dbReference>
<evidence type="ECO:0000256" key="3">
    <source>
        <dbReference type="ARBA" id="ARBA00022801"/>
    </source>
</evidence>
<evidence type="ECO:0000256" key="2">
    <source>
        <dbReference type="ARBA" id="ARBA00022723"/>
    </source>
</evidence>
<dbReference type="PANTHER" id="PTHR43270:SF12">
    <property type="entry name" value="SUCCINYL-DIAMINOPIMELATE DESUCCINYLASE"/>
    <property type="match status" value="1"/>
</dbReference>
<dbReference type="Gene3D" id="3.30.70.360">
    <property type="match status" value="1"/>
</dbReference>
<dbReference type="Pfam" id="PF07687">
    <property type="entry name" value="M20_dimer"/>
    <property type="match status" value="1"/>
</dbReference>
<accession>A0A934N2L7</accession>
<reference evidence="5" key="1">
    <citation type="submission" date="2020-10" db="EMBL/GenBank/DDBJ databases">
        <title>Ca. Dormibacterota MAGs.</title>
        <authorList>
            <person name="Montgomery K."/>
        </authorList>
    </citation>
    <scope>NUCLEOTIDE SEQUENCE [LARGE SCALE GENOMIC DNA]</scope>
    <source>
        <strain evidence="5">SC8812_S17_10</strain>
    </source>
</reference>
<protein>
    <submittedName>
        <fullName evidence="5">M20/M25/M40 family metallo-hydrolase</fullName>
    </submittedName>
</protein>
<dbReference type="RefSeq" id="WP_338201107.1">
    <property type="nucleotide sequence ID" value="NZ_JAEKNR010000101.1"/>
</dbReference>
<dbReference type="PANTHER" id="PTHR43270">
    <property type="entry name" value="BETA-ALA-HIS DIPEPTIDASE"/>
    <property type="match status" value="1"/>
</dbReference>
<gene>
    <name evidence="5" type="ORF">JF922_09220</name>
</gene>
<dbReference type="Proteomes" id="UP000612893">
    <property type="component" value="Unassembled WGS sequence"/>
</dbReference>
<dbReference type="Pfam" id="PF01546">
    <property type="entry name" value="Peptidase_M20"/>
    <property type="match status" value="1"/>
</dbReference>
<feature type="domain" description="Peptidase M20 dimerisation" evidence="4">
    <location>
        <begin position="200"/>
        <end position="356"/>
    </location>
</feature>
<keyword evidence="6" id="KW-1185">Reference proteome</keyword>
<evidence type="ECO:0000256" key="1">
    <source>
        <dbReference type="ARBA" id="ARBA00022670"/>
    </source>
</evidence>